<accession>S4YP02</accession>
<dbReference type="InterPro" id="IPR008638">
    <property type="entry name" value="FhaB/CdiA-like_TPS"/>
</dbReference>
<feature type="region of interest" description="Disordered" evidence="9">
    <location>
        <begin position="2090"/>
        <end position="2113"/>
    </location>
</feature>
<evidence type="ECO:0000256" key="5">
    <source>
        <dbReference type="ARBA" id="ARBA00022801"/>
    </source>
</evidence>
<dbReference type="eggNOG" id="COG3210">
    <property type="taxonomic scope" value="Bacteria"/>
</dbReference>
<dbReference type="InterPro" id="IPR011050">
    <property type="entry name" value="Pectin_lyase_fold/virulence"/>
</dbReference>
<dbReference type="Pfam" id="PF05860">
    <property type="entry name" value="TPS"/>
    <property type="match status" value="1"/>
</dbReference>
<evidence type="ECO:0000256" key="4">
    <source>
        <dbReference type="ARBA" id="ARBA00022729"/>
    </source>
</evidence>
<dbReference type="InterPro" id="IPR025157">
    <property type="entry name" value="Hemagglutinin_rpt"/>
</dbReference>
<feature type="compositionally biased region" description="Polar residues" evidence="9">
    <location>
        <begin position="2172"/>
        <end position="2181"/>
    </location>
</feature>
<dbReference type="FunFam" id="2.160.20.10:FF:000048">
    <property type="entry name" value="tRNA nuclease CdiA"/>
    <property type="match status" value="1"/>
</dbReference>
<evidence type="ECO:0000256" key="6">
    <source>
        <dbReference type="ARBA" id="ARBA00022913"/>
    </source>
</evidence>
<dbReference type="InterPro" id="IPR053753">
    <property type="entry name" value="RNase_N1/T1-like_sf"/>
</dbReference>
<evidence type="ECO:0000256" key="8">
    <source>
        <dbReference type="ARBA" id="ARBA00024043"/>
    </source>
</evidence>
<feature type="region of interest" description="Disordered" evidence="9">
    <location>
        <begin position="2153"/>
        <end position="2181"/>
    </location>
</feature>
<evidence type="ECO:0000256" key="3">
    <source>
        <dbReference type="ARBA" id="ARBA00022722"/>
    </source>
</evidence>
<gene>
    <name evidence="12" type="ORF">M621_22950</name>
</gene>
<feature type="compositionally biased region" description="Polar residues" evidence="9">
    <location>
        <begin position="2859"/>
        <end position="2875"/>
    </location>
</feature>
<dbReference type="GO" id="GO:0030430">
    <property type="term" value="C:host cell cytoplasm"/>
    <property type="evidence" value="ECO:0007669"/>
    <property type="project" value="UniProtKB-ARBA"/>
</dbReference>
<evidence type="ECO:0000256" key="10">
    <source>
        <dbReference type="SAM" id="SignalP"/>
    </source>
</evidence>
<proteinExistence type="inferred from homology"/>
<reference evidence="12 13" key="1">
    <citation type="journal article" date="2013" name="Genome Announc.">
        <title>Genome Sequence of Serratia plymuthica Strain S13, an Endophyte with Germination- and Plant-Growth-Promoting Activity from the Flower of Styrian Oil Pumpkin.</title>
        <authorList>
            <person name="Muller H."/>
            <person name="Furnkranz M."/>
            <person name="Grube M."/>
            <person name="Berg G."/>
        </authorList>
    </citation>
    <scope>NUCLEOTIDE SEQUENCE [LARGE SCALE GENOMIC DNA]</scope>
    <source>
        <strain evidence="12">S13</strain>
    </source>
</reference>
<name>S4YP02_SERPL</name>
<evidence type="ECO:0000256" key="7">
    <source>
        <dbReference type="ARBA" id="ARBA00023026"/>
    </source>
</evidence>
<dbReference type="Pfam" id="PF04829">
    <property type="entry name" value="PT-VENN"/>
    <property type="match status" value="1"/>
</dbReference>
<dbReference type="NCBIfam" id="TIGR01901">
    <property type="entry name" value="adhes_NPXG"/>
    <property type="match status" value="1"/>
</dbReference>
<comment type="similarity">
    <text evidence="8">In the N-terminal section; belongs to the CdiA toxin family.</text>
</comment>
<feature type="region of interest" description="Disordered" evidence="9">
    <location>
        <begin position="1610"/>
        <end position="1629"/>
    </location>
</feature>
<evidence type="ECO:0000256" key="9">
    <source>
        <dbReference type="SAM" id="MobiDB-lite"/>
    </source>
</evidence>
<dbReference type="GO" id="GO:0003723">
    <property type="term" value="F:RNA binding"/>
    <property type="evidence" value="ECO:0007669"/>
    <property type="project" value="InterPro"/>
</dbReference>
<evidence type="ECO:0000256" key="2">
    <source>
        <dbReference type="ARBA" id="ARBA00022656"/>
    </source>
</evidence>
<comment type="subcellular location">
    <subcellularLocation>
        <location evidence="1">Target cell</location>
        <location evidence="1">Target cell cytoplasm</location>
    </subcellularLocation>
</comment>
<dbReference type="GO" id="GO:0016787">
    <property type="term" value="F:hydrolase activity"/>
    <property type="evidence" value="ECO:0007669"/>
    <property type="project" value="UniProtKB-KW"/>
</dbReference>
<dbReference type="InterPro" id="IPR012334">
    <property type="entry name" value="Pectin_lyas_fold"/>
</dbReference>
<dbReference type="InterPro" id="IPR016191">
    <property type="entry name" value="Ribonuclease/ribotoxin"/>
</dbReference>
<dbReference type="RefSeq" id="WP_020439873.1">
    <property type="nucleotide sequence ID" value="NC_021659.1"/>
</dbReference>
<keyword evidence="4 10" id="KW-0732">Signal</keyword>
<dbReference type="EMBL" id="CP006566">
    <property type="protein sequence ID" value="AGP46195.1"/>
    <property type="molecule type" value="Genomic_DNA"/>
</dbReference>
<keyword evidence="7" id="KW-0843">Virulence</keyword>
<dbReference type="KEGG" id="sry:M621_22950"/>
<organism evidence="12 13">
    <name type="scientific">Serratia plymuthica S13</name>
    <dbReference type="NCBI Taxonomy" id="1348660"/>
    <lineage>
        <taxon>Bacteria</taxon>
        <taxon>Pseudomonadati</taxon>
        <taxon>Pseudomonadota</taxon>
        <taxon>Gammaproteobacteria</taxon>
        <taxon>Enterobacterales</taxon>
        <taxon>Yersiniaceae</taxon>
        <taxon>Serratia</taxon>
    </lineage>
</organism>
<dbReference type="Proteomes" id="UP000014900">
    <property type="component" value="Chromosome"/>
</dbReference>
<evidence type="ECO:0000256" key="1">
    <source>
        <dbReference type="ARBA" id="ARBA00004219"/>
    </source>
</evidence>
<dbReference type="HOGENOM" id="CLU_000043_2_2_6"/>
<sequence length="3337" mass="342718">MKHKHNQPLNAYQRLLSYTLCGLLAGQPLLPAFAAGVNVAEGNTRVDQAANGVPVINIATPNQAGISHNKYDDFNVGKEGLILNNATGQLNQSQLGGLIQNNPNLQAGKAAQGIINEVVAPNPSQLQGYLEVAGKQASVMVANPYGITCDGCGFINTPNVTLTTGKPVLGADGKLQALEVTQGAITVQGKGLDASQSDKFALIARATEINAKLHAKDARVTLGANRVDAAGNATPIAGHGAAPRVAIDTGALGGMYANRIHLVSSEQGVGVNLGNLNAREGDINLDARGKLTLHNSLAQGALSANAADMALSGSHQAGQAMTLNGGGDIALDQATLSAAGDMTLNAAGKLQADGSTLLAGADKQQRATAAQTLKVNAGEQQWNNSRLTAGVITVQAQGGLQLDGTSTLTGLKRLDLQAGALTLAGKVASGGDLQLNAASLNGGTTSRVSAEGDIGLTLSGDGDWQGTLTAGRDLQLQANKLNNHGQLAANRDSRVQAQQLTNTGLMQAQGAQNLTGSQLDNSGKLQAGGTLTINADGVNNQGLIGSQQRLDLTVKNGLNLDGALYADGPLRVQAGEFLLAGSATGKQGVAFNGGALKTAQGSSLLSDGDIALQVNEVRLGGLLSAERELTIDSQRLIAAASGQTQAKQGMSLKVAEGAQLAGVFSTLGDLKVSGATVDNTAEIGARNLDWRGNYLSQHGQLHANEQLTLAVNRLDQQGELLAGKQLTLRGERLANSGSIGAAALDLAFTQSLDNLGELVAENALTLAAPVLNNAGRLAANDVAINTGALDNGGLLQAKDKADVTANELKNRLSGRILAGGALALQAGQLNNAGKLQGQAIDITAQRWDNAGSALGIDGLTARGGQLDNQGQILSRGALALNGDRLDNRGKVLTEGALRLKADSIDNRGEVQGDSAQIEADALNNSGNLIGVKKLALQLQQDLHNLAAGQLLSGGELNVAAAAVNNAGLWQGDRILLSARQLDHTGTLQAKQLIRVDLSGDLNAGAGSKIVSNGEAALTALGLNNQGCWQAAALRLKGDNLNNGGVLAGVNRLDAEIAGAAVQQASGQMLSDGELRLKAERIENPGLMQAGDLRLTAAQLDNGGRLLGKNSLNAELSGVFNNLAGGNVRSQNALQLTAAELNNGGEMQGDGRSELRLDRQLINPGKLIVGGALDLRAPTLNNAGWLQAGSLIFNGSQLDNSGTLLAAGDNQLTLNKLNNQGTLQGGNLQLKADSLENAGTLLATRQMAIEARQMNNRQSGKLFSAGDAVLAGSLLNQYGQLVALGNIALTLKEAFTQQGTLAAGNALSLEADGDILLQGTTQGQSLNLRSRGLLTNAGTVRGGGGEVRLEAESIKQNEGASLQSGGRVQLLSRSDITNKGFIGTAGDLLLVAANQLFNSGMLYGGGNMQLLADRIVNQRGDILAGNSLWMQKDADGNANSEIVNTSGTVETENGDIQIKTAHLLNQRDGLKTSVTQEDLTQKYDWLNGATASIPLSFFNDDEYGYYTVTTWHQLAGNDAREITKVYTYASPYATTREVALSVSKVTVNSEGGAARIAAGRNMAVNAATLDNLASDIMANGDIALSGGTLNNQSWAAGTETRYQTYTYQKPALPGSDRPPRVSEVSPINDYSKGKIDDKHIHYKASGEVRTERTDDGVYRSVIQAGGAVNASFTDTISNTAVTPNAGSLSHTLVRPTLDGLQQPDAVDGVQQQGLAGDQGVAVGGPAWRDSLQSALGSLGNNAAELADYPLPNGGNGRFVPTEDPNSPYLIATNPKLDGLGQLDSGLFNDLYAMLGQQPGAAPRENDSRFTNETQFIGSAYFLDRLKLNPDYDYRFLGDAAFDTRYISNALLTQTGKRYINGVGSDLQQMQQLIDNAAQAQSGLNLQLGISLTPQQVAQLDSSIVWWEKVTVNGQTVLAPKLYLAKKDLAPLSGSVIAGNSVNLNAGSIGNDGSTLQGGERLSVTSQSGISNINRGLIDAAGELQLTAIGDINNVGSTLSGWQVALESLDGSIINKTQTRQWDAKGSLGGESLALSRTEIGDIAAISAEDGLSMQAGRNIDITGAKVASGGGMNLQAGGDVNLIANNTYTADSTDGGRWGGGRKESEARGSQASEISAGGALGVKAGQDLNLTASQIGSKGDAALSAGRDINLHTAEQSQRQKTDGGERIGSGATRSTLTSGGDLQLQAGRDLNSQAAAIVADNHVGLNAGRDLNLNAQQSREYQASHDGGKQQVNESFRQQGTDIASGGDTHMQAGRDATLNAAQVQAGGDVSVNAGRDIALNSATESDYSFFEETKTRKGLLSKTTTHTVKEDYATREKGSLLSGNNVSLNAGNDLKVQGSTVVGDGKVSLQAGNDVAIVAATEEQSSYRLNEKKTSGMFSGGGIGVTFGSTSSRHQLNEDGTTQSQSVSTIGSTGGDVNIIAGGKAHIGGADVIADKNLSVTGDSVQIDPGQDIRRRDETFEQKQSGLSLALSGTVGSAVNSAVTTAQQAKKETDGRLAALQGTKAALSGVQALQAGQLAEAGNTDTQEGSMVGVSVSLGAQKSSSKQHQEQTSVTGSTLSAGNNLQVVATGKGSSANSGDIAIVGSQLKAGGDTTLSAERDLLLLGAANTQKTEGSNKSSGGNVGISIGVGRQTGLSVFANANKSQGSEHGDGTFWSEATVDSGGTLSMRSGRDTALAGAQASGETVKVDAGRNLTLQSQQDSDNYDAKQTSVSGGVSVAIIGGGGSANLSMSRDKLHSNYDSVQEQTGLFAGKGGYDVKVGKHTQLDGAVIASTAPADKNRLDTGTLGFSDIHNQADFKAEHQGGSLSSGGPVGSDLLTNLAGAALSGAGNKGHAEGTTQAAVSGGSVVIRDTAHQQQDVNQLSRDTDNANGSIGPIFDKEKEQNRLKQAQLIGEIGGQAMDVIRTQGDINGLQTAKAKYPGLDAKALRETPEYKAEMQKYGTGSDLQKAAQAVTGALQGLAGNNLAGALAAGAAPYLATEIKTRVGEANPAANAMAHAVLGAITAELNHQSGVAGAVGAGGGELAARVIAGELFPGRKVAELSESEKQQVSVLSQLAAGLAGGVATGNTAGAVTGSQAGKNAVENNALSGLEGFGKGMADISMSQTSLGASMLQGGASPDEIAAALVKNAQGDMPEGQDAVKGLLTAWGEFFGVPVSALTANGEMTPEKAAEILASGVPTSEAKLVQYVLAKAVVAVTKNASNTAHNAANYAGLKMDLKTTEAANELVDSLRNTGSLPPNYVTKGTAMGSGWKAGKALNNSVPNGQIGGDVFRDADNLLPSVPGRVWLEADIGLDSKMSRSNQPGTRLLYSNDGLLYITTDHYETATSIGKWK</sequence>
<dbReference type="InterPro" id="IPR006914">
    <property type="entry name" value="VENN_dom"/>
</dbReference>
<dbReference type="Pfam" id="PF13332">
    <property type="entry name" value="Fil_haemagg_2"/>
    <property type="match status" value="4"/>
</dbReference>
<feature type="region of interest" description="Disordered" evidence="9">
    <location>
        <begin position="2391"/>
        <end position="2411"/>
    </location>
</feature>
<evidence type="ECO:0000259" key="11">
    <source>
        <dbReference type="SMART" id="SM00912"/>
    </source>
</evidence>
<dbReference type="GO" id="GO:0090729">
    <property type="term" value="F:toxin activity"/>
    <property type="evidence" value="ECO:0007669"/>
    <property type="project" value="UniProtKB-KW"/>
</dbReference>
<dbReference type="GO" id="GO:0004521">
    <property type="term" value="F:RNA endonuclease activity"/>
    <property type="evidence" value="ECO:0007669"/>
    <property type="project" value="UniProtKB-ARBA"/>
</dbReference>
<feature type="chain" id="PRO_5004526514" evidence="10">
    <location>
        <begin position="35"/>
        <end position="3337"/>
    </location>
</feature>
<dbReference type="SUPFAM" id="SSF51126">
    <property type="entry name" value="Pectin lyase-like"/>
    <property type="match status" value="1"/>
</dbReference>
<evidence type="ECO:0000313" key="12">
    <source>
        <dbReference type="EMBL" id="AGP46195.1"/>
    </source>
</evidence>
<evidence type="ECO:0000313" key="13">
    <source>
        <dbReference type="Proteomes" id="UP000014900"/>
    </source>
</evidence>
<feature type="region of interest" description="Disordered" evidence="9">
    <location>
        <begin position="2859"/>
        <end position="2880"/>
    </location>
</feature>
<dbReference type="PATRIC" id="fig|1348660.3.peg.4496"/>
<dbReference type="NCBIfam" id="TIGR01731">
    <property type="entry name" value="fil_hemag_20aa"/>
    <property type="match status" value="25"/>
</dbReference>
<keyword evidence="3" id="KW-0540">Nuclease</keyword>
<keyword evidence="2" id="KW-0800">Toxin</keyword>
<dbReference type="SMART" id="SM00912">
    <property type="entry name" value="Haemagg_act"/>
    <property type="match status" value="1"/>
</dbReference>
<dbReference type="InterPro" id="IPR010069">
    <property type="entry name" value="CdiA_FHA1_rpt"/>
</dbReference>
<keyword evidence="5" id="KW-0378">Hydrolase</keyword>
<dbReference type="Gene3D" id="2.160.20.10">
    <property type="entry name" value="Single-stranded right-handed beta-helix, Pectin lyase-like"/>
    <property type="match status" value="1"/>
</dbReference>
<protein>
    <submittedName>
        <fullName evidence="12">Filamentous hemagglutinin family outer membrane protein</fullName>
    </submittedName>
</protein>
<keyword evidence="6" id="KW-1266">Target cell cytoplasm</keyword>
<feature type="domain" description="Filamentous haemagglutinin FhaB/tRNA nuclease CdiA-like TPS" evidence="11">
    <location>
        <begin position="50"/>
        <end position="172"/>
    </location>
</feature>
<dbReference type="Gene3D" id="3.40.20.20">
    <property type="match status" value="2"/>
</dbReference>
<feature type="signal peptide" evidence="10">
    <location>
        <begin position="1"/>
        <end position="34"/>
    </location>
</feature>
<dbReference type="SUPFAM" id="SSF53933">
    <property type="entry name" value="Microbial ribonucleases"/>
    <property type="match status" value="1"/>
</dbReference>